<organism evidence="11 12">
    <name type="scientific">Luteibacter anthropi</name>
    <dbReference type="NCBI Taxonomy" id="564369"/>
    <lineage>
        <taxon>Bacteria</taxon>
        <taxon>Pseudomonadati</taxon>
        <taxon>Pseudomonadota</taxon>
        <taxon>Gammaproteobacteria</taxon>
        <taxon>Lysobacterales</taxon>
        <taxon>Rhodanobacteraceae</taxon>
        <taxon>Luteibacter</taxon>
    </lineage>
</organism>
<protein>
    <recommendedName>
        <fullName evidence="3">Type II secretion system protein N</fullName>
    </recommendedName>
    <alternativeName>
        <fullName evidence="10">General secretion pathway protein N</fullName>
    </alternativeName>
</protein>
<evidence type="ECO:0000313" key="12">
    <source>
        <dbReference type="Proteomes" id="UP000490980"/>
    </source>
</evidence>
<keyword evidence="12" id="KW-1185">Reference proteome</keyword>
<evidence type="ECO:0000256" key="1">
    <source>
        <dbReference type="ARBA" id="ARBA00004533"/>
    </source>
</evidence>
<evidence type="ECO:0000256" key="10">
    <source>
        <dbReference type="ARBA" id="ARBA00030772"/>
    </source>
</evidence>
<accession>A0A7X5UA00</accession>
<dbReference type="GO" id="GO:0005886">
    <property type="term" value="C:plasma membrane"/>
    <property type="evidence" value="ECO:0007669"/>
    <property type="project" value="UniProtKB-SubCell"/>
</dbReference>
<evidence type="ECO:0000256" key="4">
    <source>
        <dbReference type="ARBA" id="ARBA00022448"/>
    </source>
</evidence>
<evidence type="ECO:0000256" key="8">
    <source>
        <dbReference type="ARBA" id="ARBA00022927"/>
    </source>
</evidence>
<dbReference type="RefSeq" id="WP_166947548.1">
    <property type="nucleotide sequence ID" value="NZ_JAARLZ010000004.1"/>
</dbReference>
<name>A0A7X5UA00_9GAMM</name>
<evidence type="ECO:0000256" key="5">
    <source>
        <dbReference type="ARBA" id="ARBA00022475"/>
    </source>
</evidence>
<evidence type="ECO:0000256" key="9">
    <source>
        <dbReference type="ARBA" id="ARBA00023136"/>
    </source>
</evidence>
<comment type="caution">
    <text evidence="11">The sequence shown here is derived from an EMBL/GenBank/DDBJ whole genome shotgun (WGS) entry which is preliminary data.</text>
</comment>
<evidence type="ECO:0000256" key="7">
    <source>
        <dbReference type="ARBA" id="ARBA00022692"/>
    </source>
</evidence>
<keyword evidence="8" id="KW-0653">Protein transport</keyword>
<dbReference type="InterPro" id="IPR022792">
    <property type="entry name" value="T2SS_protein-GspN"/>
</dbReference>
<comment type="similarity">
    <text evidence="2">Belongs to the GSP N family.</text>
</comment>
<evidence type="ECO:0000256" key="6">
    <source>
        <dbReference type="ARBA" id="ARBA00022519"/>
    </source>
</evidence>
<dbReference type="Pfam" id="PF01203">
    <property type="entry name" value="T2SSN"/>
    <property type="match status" value="1"/>
</dbReference>
<evidence type="ECO:0000256" key="3">
    <source>
        <dbReference type="ARBA" id="ARBA00021563"/>
    </source>
</evidence>
<keyword evidence="6" id="KW-0997">Cell inner membrane</keyword>
<keyword evidence="4" id="KW-0813">Transport</keyword>
<comment type="subcellular location">
    <subcellularLocation>
        <location evidence="1">Cell inner membrane</location>
    </subcellularLocation>
</comment>
<dbReference type="GO" id="GO:0015627">
    <property type="term" value="C:type II protein secretion system complex"/>
    <property type="evidence" value="ECO:0007669"/>
    <property type="project" value="InterPro"/>
</dbReference>
<sequence length="257" mass="27445">MKWFRWIGLTVVLLALGAGLLYWFLPASVAAAFITARAHGLVLEDVSGTAWDGRAGRVATASGRELGELRWRLGRDAILGRTHLDIHLNGQSGRFDGHLDRTDPDRMTWTGVDFRLDAAVLTGPALPPELVPVGVVEGTVPRAELQNNWPMALDAEVRWRAAAVKTPEGHVALGGIALKARSDAGVLRADLRDDGEGSLAVTAALAGSPLGWRFQGRLVPRIADSALTHLIARFGPVARDGSVTLQRKAGLAPTLDP</sequence>
<gene>
    <name evidence="11" type="ORF">HBF25_08955</name>
</gene>
<dbReference type="AlphaFoldDB" id="A0A7X5UA00"/>
<evidence type="ECO:0000313" key="11">
    <source>
        <dbReference type="EMBL" id="NII06512.1"/>
    </source>
</evidence>
<keyword evidence="7" id="KW-0812">Transmembrane</keyword>
<keyword evidence="9" id="KW-0472">Membrane</keyword>
<keyword evidence="5" id="KW-1003">Cell membrane</keyword>
<dbReference type="EMBL" id="JAARLZ010000004">
    <property type="protein sequence ID" value="NII06512.1"/>
    <property type="molecule type" value="Genomic_DNA"/>
</dbReference>
<reference evidence="11 12" key="1">
    <citation type="submission" date="2020-03" db="EMBL/GenBank/DDBJ databases">
        <authorList>
            <person name="Lai Q."/>
        </authorList>
    </citation>
    <scope>NUCLEOTIDE SEQUENCE [LARGE SCALE GENOMIC DNA]</scope>
    <source>
        <strain evidence="11 12">CCUG 25036</strain>
    </source>
</reference>
<dbReference type="Proteomes" id="UP000490980">
    <property type="component" value="Unassembled WGS sequence"/>
</dbReference>
<dbReference type="GO" id="GO:0015628">
    <property type="term" value="P:protein secretion by the type II secretion system"/>
    <property type="evidence" value="ECO:0007669"/>
    <property type="project" value="InterPro"/>
</dbReference>
<proteinExistence type="inferred from homology"/>
<evidence type="ECO:0000256" key="2">
    <source>
        <dbReference type="ARBA" id="ARBA00007208"/>
    </source>
</evidence>